<name>A0A837G6Z7_9VIBR</name>
<dbReference type="RefSeq" id="WP_045985968.1">
    <property type="nucleotide sequence ID" value="NZ_CP063052.1"/>
</dbReference>
<sequence length="197" mass="22443">MTYKKLKRGESISFGDSLNIKLIQREDLDDIIPMLNDQEVNAYLFFAPAEESMFHAFFTPIIENTEHAINKGNWPNSPTFVIRDKQGHYMGMCGLSKVMFLEGNYEVGYQLPVHAWGKGIATRACRLLTDIAFTELGSHKVSADCYGANTGSYKTMEKCGFTFEGRQIDYYKVESGFDDKVYYGITAKQYFQKSPNQ</sequence>
<dbReference type="SUPFAM" id="SSF55729">
    <property type="entry name" value="Acyl-CoA N-acyltransferases (Nat)"/>
    <property type="match status" value="1"/>
</dbReference>
<dbReference type="AlphaFoldDB" id="A0A837G6Z7"/>
<evidence type="ECO:0000313" key="5">
    <source>
        <dbReference type="EMBL" id="KJY72769.1"/>
    </source>
</evidence>
<comment type="similarity">
    <text evidence="3">Belongs to the acetyltransferase family. RimJ subfamily.</text>
</comment>
<accession>A0A837G6Z7</accession>
<evidence type="ECO:0000256" key="2">
    <source>
        <dbReference type="ARBA" id="ARBA00023315"/>
    </source>
</evidence>
<keyword evidence="2" id="KW-0012">Acyltransferase</keyword>
<dbReference type="InterPro" id="IPR016181">
    <property type="entry name" value="Acyl_CoA_acyltransferase"/>
</dbReference>
<dbReference type="EMBL" id="JXXR01000012">
    <property type="protein sequence ID" value="KJY72769.1"/>
    <property type="molecule type" value="Genomic_DNA"/>
</dbReference>
<dbReference type="GO" id="GO:0016747">
    <property type="term" value="F:acyltransferase activity, transferring groups other than amino-acyl groups"/>
    <property type="evidence" value="ECO:0007669"/>
    <property type="project" value="InterPro"/>
</dbReference>
<evidence type="ECO:0000256" key="3">
    <source>
        <dbReference type="ARBA" id="ARBA00038502"/>
    </source>
</evidence>
<dbReference type="PANTHER" id="PTHR43792">
    <property type="entry name" value="GNAT FAMILY, PUTATIVE (AFU_ORTHOLOGUE AFUA_3G00765)-RELATED-RELATED"/>
    <property type="match status" value="1"/>
</dbReference>
<protein>
    <submittedName>
        <fullName evidence="5">GNAT family acetyltransferase</fullName>
    </submittedName>
</protein>
<dbReference type="InterPro" id="IPR000182">
    <property type="entry name" value="GNAT_dom"/>
</dbReference>
<keyword evidence="1 5" id="KW-0808">Transferase</keyword>
<reference evidence="5" key="1">
    <citation type="journal article" date="2015" name="BMC Genomics">
        <title>Genome mining reveals unlocked bioactive potential of marine Gram-negative bacteria.</title>
        <authorList>
            <person name="Machado H."/>
            <person name="Sonnenschein E.C."/>
            <person name="Melchiorsen J."/>
            <person name="Gram L."/>
        </authorList>
    </citation>
    <scope>NUCLEOTIDE SEQUENCE</scope>
    <source>
        <strain evidence="5">S2052</strain>
    </source>
</reference>
<dbReference type="Pfam" id="PF13302">
    <property type="entry name" value="Acetyltransf_3"/>
    <property type="match status" value="1"/>
</dbReference>
<dbReference type="PANTHER" id="PTHR43792:SF8">
    <property type="entry name" value="[RIBOSOMAL PROTEIN US5]-ALANINE N-ACETYLTRANSFERASE"/>
    <property type="match status" value="1"/>
</dbReference>
<gene>
    <name evidence="5" type="ORF">TW71_11385</name>
</gene>
<dbReference type="InterPro" id="IPR051531">
    <property type="entry name" value="N-acetyltransferase"/>
</dbReference>
<dbReference type="Gene3D" id="3.40.630.30">
    <property type="match status" value="1"/>
</dbReference>
<organism evidence="5">
    <name type="scientific">Vibrio coralliilyticus</name>
    <dbReference type="NCBI Taxonomy" id="190893"/>
    <lineage>
        <taxon>Bacteria</taxon>
        <taxon>Pseudomonadati</taxon>
        <taxon>Pseudomonadota</taxon>
        <taxon>Gammaproteobacteria</taxon>
        <taxon>Vibrionales</taxon>
        <taxon>Vibrionaceae</taxon>
        <taxon>Vibrio</taxon>
    </lineage>
</organism>
<dbReference type="PROSITE" id="PS51186">
    <property type="entry name" value="GNAT"/>
    <property type="match status" value="1"/>
</dbReference>
<comment type="caution">
    <text evidence="5">The sequence shown here is derived from an EMBL/GenBank/DDBJ whole genome shotgun (WGS) entry which is preliminary data.</text>
</comment>
<feature type="domain" description="N-acetyltransferase" evidence="4">
    <location>
        <begin position="18"/>
        <end position="188"/>
    </location>
</feature>
<proteinExistence type="inferred from homology"/>
<evidence type="ECO:0000256" key="1">
    <source>
        <dbReference type="ARBA" id="ARBA00022679"/>
    </source>
</evidence>
<evidence type="ECO:0000259" key="4">
    <source>
        <dbReference type="PROSITE" id="PS51186"/>
    </source>
</evidence>